<dbReference type="RefSeq" id="WP_123232973.1">
    <property type="nucleotide sequence ID" value="NZ_RJSG01000002.1"/>
</dbReference>
<dbReference type="CDD" id="cd06223">
    <property type="entry name" value="PRTases_typeI"/>
    <property type="match status" value="1"/>
</dbReference>
<dbReference type="AlphaFoldDB" id="A0A3N0DS70"/>
<dbReference type="PANTHER" id="PTHR43363:SF1">
    <property type="entry name" value="HYPOXANTHINE-GUANINE PHOSPHORIBOSYLTRANSFERASE"/>
    <property type="match status" value="1"/>
</dbReference>
<keyword evidence="1" id="KW-0328">Glycosyltransferase</keyword>
<dbReference type="PANTHER" id="PTHR43363">
    <property type="entry name" value="HYPOXANTHINE PHOSPHORIBOSYLTRANSFERASE"/>
    <property type="match status" value="1"/>
</dbReference>
<keyword evidence="3" id="KW-0472">Membrane</keyword>
<feature type="transmembrane region" description="Helical" evidence="3">
    <location>
        <begin position="13"/>
        <end position="35"/>
    </location>
</feature>
<evidence type="ECO:0000256" key="3">
    <source>
        <dbReference type="SAM" id="Phobius"/>
    </source>
</evidence>
<organism evidence="5 6">
    <name type="scientific">Nocardioides marmorisolisilvae</name>
    <dbReference type="NCBI Taxonomy" id="1542737"/>
    <lineage>
        <taxon>Bacteria</taxon>
        <taxon>Bacillati</taxon>
        <taxon>Actinomycetota</taxon>
        <taxon>Actinomycetes</taxon>
        <taxon>Propionibacteriales</taxon>
        <taxon>Nocardioidaceae</taxon>
        <taxon>Nocardioides</taxon>
    </lineage>
</organism>
<name>A0A3N0DS70_9ACTN</name>
<evidence type="ECO:0000313" key="5">
    <source>
        <dbReference type="EMBL" id="RNL78474.1"/>
    </source>
</evidence>
<keyword evidence="3" id="KW-0812">Transmembrane</keyword>
<keyword evidence="2" id="KW-0808">Transferase</keyword>
<feature type="domain" description="Phosphoribosyltransferase" evidence="4">
    <location>
        <begin position="46"/>
        <end position="156"/>
    </location>
</feature>
<gene>
    <name evidence="5" type="ORF">EFL95_05100</name>
</gene>
<dbReference type="GO" id="GO:0016757">
    <property type="term" value="F:glycosyltransferase activity"/>
    <property type="evidence" value="ECO:0007669"/>
    <property type="project" value="UniProtKB-KW"/>
</dbReference>
<reference evidence="5 6" key="1">
    <citation type="submission" date="2018-11" db="EMBL/GenBank/DDBJ databases">
        <authorList>
            <person name="Li F."/>
        </authorList>
    </citation>
    <scope>NUCLEOTIDE SEQUENCE [LARGE SCALE GENOMIC DNA]</scope>
    <source>
        <strain evidence="5 6">KIS18-7</strain>
    </source>
</reference>
<keyword evidence="3" id="KW-1133">Transmembrane helix</keyword>
<comment type="caution">
    <text evidence="5">The sequence shown here is derived from an EMBL/GenBank/DDBJ whole genome shotgun (WGS) entry which is preliminary data.</text>
</comment>
<keyword evidence="6" id="KW-1185">Reference proteome</keyword>
<dbReference type="Gene3D" id="3.40.50.2020">
    <property type="match status" value="1"/>
</dbReference>
<sequence length="195" mass="21703">MPTIARSEKTLEIAGFVLSVAGLLVGLVGLTAWRLRISRPRTFRRVLKAIKKLEPEIRAYNPDVVVGLADGLVVAAILVLNFKIDQLLAIEAPVRAQGDMRQTQFYRTFPDLSGRKVLIVDLHIYTGSNLKAAVDLVRLSQPDQIKTLVLFRHDVQNRAIEPNMVAQDAPGTKAKVPWSMTPEHRETYLTSGPKI</sequence>
<dbReference type="InterPro" id="IPR000836">
    <property type="entry name" value="PRTase_dom"/>
</dbReference>
<accession>A0A3N0DS70</accession>
<evidence type="ECO:0000259" key="4">
    <source>
        <dbReference type="Pfam" id="PF00156"/>
    </source>
</evidence>
<proteinExistence type="predicted"/>
<dbReference type="Proteomes" id="UP000277094">
    <property type="component" value="Unassembled WGS sequence"/>
</dbReference>
<dbReference type="EMBL" id="RJSG01000002">
    <property type="protein sequence ID" value="RNL78474.1"/>
    <property type="molecule type" value="Genomic_DNA"/>
</dbReference>
<dbReference type="Pfam" id="PF00156">
    <property type="entry name" value="Pribosyltran"/>
    <property type="match status" value="1"/>
</dbReference>
<dbReference type="SUPFAM" id="SSF53271">
    <property type="entry name" value="PRTase-like"/>
    <property type="match status" value="1"/>
</dbReference>
<evidence type="ECO:0000256" key="1">
    <source>
        <dbReference type="ARBA" id="ARBA00022676"/>
    </source>
</evidence>
<dbReference type="InterPro" id="IPR029057">
    <property type="entry name" value="PRTase-like"/>
</dbReference>
<protein>
    <recommendedName>
        <fullName evidence="4">Phosphoribosyltransferase domain-containing protein</fullName>
    </recommendedName>
</protein>
<evidence type="ECO:0000256" key="2">
    <source>
        <dbReference type="ARBA" id="ARBA00022679"/>
    </source>
</evidence>
<evidence type="ECO:0000313" key="6">
    <source>
        <dbReference type="Proteomes" id="UP000277094"/>
    </source>
</evidence>